<sequence>MKNSYDETLLSKKYIDMYDYNSFFEENLASLKQQISDVSGPLLNDYAKQLVEAFNNNLASSDDFKHFSNVIDSLKKSNICISSEYISEISKSFISNIDFSSINDSLSKNIEIIRSILNADETDKSKIDDIDFNIPFPNDISVAEMKAEINGEEYKEPRIKYFIPPVLFEMMSFIKDPVKAAEVLNQFLLFGNKSMTTELKAIIYQKIGGEIVSLIINGMFVIAFRLILLILGIFLYDNVIYKKFIEYKNKCK</sequence>
<feature type="transmembrane region" description="Helical" evidence="1">
    <location>
        <begin position="214"/>
        <end position="236"/>
    </location>
</feature>
<dbReference type="AlphaFoldDB" id="A0AAW4VBP2"/>
<dbReference type="Proteomes" id="UP001197827">
    <property type="component" value="Unassembled WGS sequence"/>
</dbReference>
<proteinExistence type="predicted"/>
<reference evidence="2" key="1">
    <citation type="submission" date="2021-10" db="EMBL/GenBank/DDBJ databases">
        <title>Collection of gut derived symbiotic bacterial strains cultured from healthy donors.</title>
        <authorList>
            <person name="Lin H."/>
            <person name="Littmann E."/>
            <person name="Kohout C."/>
            <person name="Pamer E.G."/>
        </authorList>
    </citation>
    <scope>NUCLEOTIDE SEQUENCE</scope>
    <source>
        <strain evidence="2">DFI.5.2</strain>
    </source>
</reference>
<evidence type="ECO:0000313" key="3">
    <source>
        <dbReference type="Proteomes" id="UP001197827"/>
    </source>
</evidence>
<evidence type="ECO:0000256" key="1">
    <source>
        <dbReference type="SAM" id="Phobius"/>
    </source>
</evidence>
<dbReference type="RefSeq" id="WP_117782094.1">
    <property type="nucleotide sequence ID" value="NZ_JAJDKQ010000004.1"/>
</dbReference>
<dbReference type="EMBL" id="JAJDKQ010000004">
    <property type="protein sequence ID" value="MCB8561039.1"/>
    <property type="molecule type" value="Genomic_DNA"/>
</dbReference>
<keyword evidence="1" id="KW-0472">Membrane</keyword>
<protein>
    <submittedName>
        <fullName evidence="2">Uncharacterized protein</fullName>
    </submittedName>
</protein>
<evidence type="ECO:0000313" key="2">
    <source>
        <dbReference type="EMBL" id="MCB8561039.1"/>
    </source>
</evidence>
<comment type="caution">
    <text evidence="2">The sequence shown here is derived from an EMBL/GenBank/DDBJ whole genome shotgun (WGS) entry which is preliminary data.</text>
</comment>
<keyword evidence="1" id="KW-0812">Transmembrane</keyword>
<keyword evidence="1" id="KW-1133">Transmembrane helix</keyword>
<gene>
    <name evidence="2" type="ORF">LJD74_03305</name>
</gene>
<name>A0AAW4VBP2_9FIRM</name>
<organism evidence="2 3">
    <name type="scientific">Faecalibacillus intestinalis</name>
    <dbReference type="NCBI Taxonomy" id="1982626"/>
    <lineage>
        <taxon>Bacteria</taxon>
        <taxon>Bacillati</taxon>
        <taxon>Bacillota</taxon>
        <taxon>Erysipelotrichia</taxon>
        <taxon>Erysipelotrichales</taxon>
        <taxon>Coprobacillaceae</taxon>
        <taxon>Faecalibacillus</taxon>
    </lineage>
</organism>
<accession>A0AAW4VBP2</accession>